<accession>A0A7T8JW91</accession>
<dbReference type="AlphaFoldDB" id="A0A7T8JW91"/>
<dbReference type="Proteomes" id="UP000595437">
    <property type="component" value="Chromosome 16"/>
</dbReference>
<evidence type="ECO:0000313" key="2">
    <source>
        <dbReference type="Proteomes" id="UP000595437"/>
    </source>
</evidence>
<organism evidence="1 2">
    <name type="scientific">Caligus rogercresseyi</name>
    <name type="common">Sea louse</name>
    <dbReference type="NCBI Taxonomy" id="217165"/>
    <lineage>
        <taxon>Eukaryota</taxon>
        <taxon>Metazoa</taxon>
        <taxon>Ecdysozoa</taxon>
        <taxon>Arthropoda</taxon>
        <taxon>Crustacea</taxon>
        <taxon>Multicrustacea</taxon>
        <taxon>Hexanauplia</taxon>
        <taxon>Copepoda</taxon>
        <taxon>Siphonostomatoida</taxon>
        <taxon>Caligidae</taxon>
        <taxon>Caligus</taxon>
    </lineage>
</organism>
<reference evidence="2" key="1">
    <citation type="submission" date="2021-01" db="EMBL/GenBank/DDBJ databases">
        <title>Caligus Genome Assembly.</title>
        <authorList>
            <person name="Gallardo-Escarate C."/>
        </authorList>
    </citation>
    <scope>NUCLEOTIDE SEQUENCE [LARGE SCALE GENOMIC DNA]</scope>
</reference>
<proteinExistence type="predicted"/>
<name>A0A7T8JW91_CALRO</name>
<keyword evidence="2" id="KW-1185">Reference proteome</keyword>
<protein>
    <submittedName>
        <fullName evidence="1">Heat shock protein beta6like</fullName>
    </submittedName>
</protein>
<keyword evidence="1" id="KW-0346">Stress response</keyword>
<evidence type="ECO:0000313" key="1">
    <source>
        <dbReference type="EMBL" id="QQP36774.1"/>
    </source>
</evidence>
<sequence length="55" mass="5983">MSLSAFPKGPTRVFLKLLEGQLLLSHPIPHKSSLLLLLEVDVDGRSLRPASFAVS</sequence>
<gene>
    <name evidence="1" type="ORF">FKW44_021970</name>
</gene>
<dbReference type="EMBL" id="CP045905">
    <property type="protein sequence ID" value="QQP36774.1"/>
    <property type="molecule type" value="Genomic_DNA"/>
</dbReference>